<reference evidence="10" key="1">
    <citation type="submission" date="2016-10" db="EMBL/GenBank/DDBJ databases">
        <authorList>
            <person name="Jeantristanb JTB J.-T."/>
            <person name="Ricardo R."/>
        </authorList>
    </citation>
    <scope>NUCLEOTIDE SEQUENCE [LARGE SCALE GENOMIC DNA]</scope>
</reference>
<dbReference type="CDD" id="cd17502">
    <property type="entry name" value="MFS_Azr1_MDR_like"/>
    <property type="match status" value="1"/>
</dbReference>
<dbReference type="Gene3D" id="1.20.1250.20">
    <property type="entry name" value="MFS general substrate transporter like domains"/>
    <property type="match status" value="1"/>
</dbReference>
<name>A0A2X0KEN8_9BASI</name>
<dbReference type="OrthoDB" id="3437016at2759"/>
<keyword evidence="5 7" id="KW-1133">Transmembrane helix</keyword>
<feature type="transmembrane region" description="Helical" evidence="7">
    <location>
        <begin position="272"/>
        <end position="292"/>
    </location>
</feature>
<comment type="subcellular location">
    <subcellularLocation>
        <location evidence="1">Endomembrane system</location>
        <topology evidence="1">Multi-pass membrane protein</topology>
    </subcellularLocation>
</comment>
<keyword evidence="10" id="KW-1185">Reference proteome</keyword>
<feature type="transmembrane region" description="Helical" evidence="7">
    <location>
        <begin position="232"/>
        <end position="252"/>
    </location>
</feature>
<feature type="transmembrane region" description="Helical" evidence="7">
    <location>
        <begin position="146"/>
        <end position="165"/>
    </location>
</feature>
<feature type="transmembrane region" description="Helical" evidence="7">
    <location>
        <begin position="473"/>
        <end position="491"/>
    </location>
</feature>
<dbReference type="PANTHER" id="PTHR23501">
    <property type="entry name" value="MAJOR FACILITATOR SUPERFAMILY"/>
    <property type="match status" value="1"/>
</dbReference>
<dbReference type="Gene3D" id="1.20.1720.10">
    <property type="entry name" value="Multidrug resistance protein D"/>
    <property type="match status" value="1"/>
</dbReference>
<dbReference type="GO" id="GO:0015174">
    <property type="term" value="F:basic amino acid transmembrane transporter activity"/>
    <property type="evidence" value="ECO:0007669"/>
    <property type="project" value="TreeGrafter"/>
</dbReference>
<dbReference type="SUPFAM" id="SSF103473">
    <property type="entry name" value="MFS general substrate transporter"/>
    <property type="match status" value="1"/>
</dbReference>
<keyword evidence="3" id="KW-0813">Transport</keyword>
<feature type="domain" description="Major facilitator superfamily (MFS) profile" evidence="8">
    <location>
        <begin position="81"/>
        <end position="567"/>
    </location>
</feature>
<evidence type="ECO:0000313" key="10">
    <source>
        <dbReference type="Proteomes" id="UP000249723"/>
    </source>
</evidence>
<comment type="similarity">
    <text evidence="2">Belongs to the major facilitator superfamily.</text>
</comment>
<dbReference type="InterPro" id="IPR036259">
    <property type="entry name" value="MFS_trans_sf"/>
</dbReference>
<dbReference type="InterPro" id="IPR011701">
    <property type="entry name" value="MFS"/>
</dbReference>
<dbReference type="InterPro" id="IPR020846">
    <property type="entry name" value="MFS_dom"/>
</dbReference>
<evidence type="ECO:0000259" key="8">
    <source>
        <dbReference type="PROSITE" id="PS50850"/>
    </source>
</evidence>
<accession>A0A2X0KEN8</accession>
<gene>
    <name evidence="9" type="ORF">BZ3500_MVSOF-1268-A1-R1_CHR1-2G01449</name>
</gene>
<dbReference type="GO" id="GO:0012505">
    <property type="term" value="C:endomembrane system"/>
    <property type="evidence" value="ECO:0007669"/>
    <property type="project" value="UniProtKB-SubCell"/>
</dbReference>
<dbReference type="GO" id="GO:0000329">
    <property type="term" value="C:fungal-type vacuole membrane"/>
    <property type="evidence" value="ECO:0007669"/>
    <property type="project" value="TreeGrafter"/>
</dbReference>
<keyword evidence="6 7" id="KW-0472">Membrane</keyword>
<evidence type="ECO:0000313" key="9">
    <source>
        <dbReference type="EMBL" id="SCZ91499.1"/>
    </source>
</evidence>
<dbReference type="PROSITE" id="PS50850">
    <property type="entry name" value="MFS"/>
    <property type="match status" value="1"/>
</dbReference>
<dbReference type="AlphaFoldDB" id="A0A2X0KEN8"/>
<evidence type="ECO:0000256" key="7">
    <source>
        <dbReference type="SAM" id="Phobius"/>
    </source>
</evidence>
<evidence type="ECO:0000256" key="6">
    <source>
        <dbReference type="ARBA" id="ARBA00023136"/>
    </source>
</evidence>
<feature type="transmembrane region" description="Helical" evidence="7">
    <location>
        <begin position="432"/>
        <end position="461"/>
    </location>
</feature>
<dbReference type="STRING" id="289078.A0A2X0KEN8"/>
<feature type="transmembrane region" description="Helical" evidence="7">
    <location>
        <begin position="78"/>
        <end position="103"/>
    </location>
</feature>
<dbReference type="FunFam" id="1.20.1720.10:FF:000013">
    <property type="entry name" value="Related to multidrug resistance proteins"/>
    <property type="match status" value="1"/>
</dbReference>
<organism evidence="9 10">
    <name type="scientific">Microbotryum saponariae</name>
    <dbReference type="NCBI Taxonomy" id="289078"/>
    <lineage>
        <taxon>Eukaryota</taxon>
        <taxon>Fungi</taxon>
        <taxon>Dikarya</taxon>
        <taxon>Basidiomycota</taxon>
        <taxon>Pucciniomycotina</taxon>
        <taxon>Microbotryomycetes</taxon>
        <taxon>Microbotryales</taxon>
        <taxon>Microbotryaceae</taxon>
        <taxon>Microbotryum</taxon>
    </lineage>
</organism>
<dbReference type="Proteomes" id="UP000249723">
    <property type="component" value="Unassembled WGS sequence"/>
</dbReference>
<protein>
    <submittedName>
        <fullName evidence="9">BZ3500_MvSof-1268-A1-R1_Chr1-2g01449 protein</fullName>
    </submittedName>
</protein>
<feature type="transmembrane region" description="Helical" evidence="7">
    <location>
        <begin position="540"/>
        <end position="560"/>
    </location>
</feature>
<evidence type="ECO:0000256" key="4">
    <source>
        <dbReference type="ARBA" id="ARBA00022692"/>
    </source>
</evidence>
<dbReference type="Pfam" id="PF07690">
    <property type="entry name" value="MFS_1"/>
    <property type="match status" value="1"/>
</dbReference>
<proteinExistence type="inferred from homology"/>
<feature type="transmembrane region" description="Helical" evidence="7">
    <location>
        <begin position="377"/>
        <end position="399"/>
    </location>
</feature>
<dbReference type="GO" id="GO:0005886">
    <property type="term" value="C:plasma membrane"/>
    <property type="evidence" value="ECO:0007669"/>
    <property type="project" value="TreeGrafter"/>
</dbReference>
<evidence type="ECO:0000256" key="5">
    <source>
        <dbReference type="ARBA" id="ARBA00022989"/>
    </source>
</evidence>
<feature type="transmembrane region" description="Helical" evidence="7">
    <location>
        <begin position="406"/>
        <end position="426"/>
    </location>
</feature>
<evidence type="ECO:0000256" key="1">
    <source>
        <dbReference type="ARBA" id="ARBA00004127"/>
    </source>
</evidence>
<feature type="transmembrane region" description="Helical" evidence="7">
    <location>
        <begin position="341"/>
        <end position="365"/>
    </location>
</feature>
<feature type="transmembrane region" description="Helical" evidence="7">
    <location>
        <begin position="171"/>
        <end position="191"/>
    </location>
</feature>
<evidence type="ECO:0000256" key="3">
    <source>
        <dbReference type="ARBA" id="ARBA00022448"/>
    </source>
</evidence>
<evidence type="ECO:0000256" key="2">
    <source>
        <dbReference type="ARBA" id="ARBA00008335"/>
    </source>
</evidence>
<dbReference type="EMBL" id="FMWP01000015">
    <property type="protein sequence ID" value="SCZ91499.1"/>
    <property type="molecule type" value="Genomic_DNA"/>
</dbReference>
<sequence length="575" mass="60765">MSSATETTPLIGNQAATATSDAYAVAAESAIQSVIHGDVNASAFQVPGTEAQDDVEAAPAAGGPAGVLVTEEPLRADLFIVLGGMWVGTFLSALDGTIVATTLSVIGSEFGVSNSIAWLGTSYLMTQTAFQPLYGRFSDIFGRKPATLFASIVFLLGSLFCGLSKTYPQLIAARAFAGIGGGGLTTMSSIVTSDLIPLRKRGVYQGLGNVVYALGAAIGGPVGGLLGDTIGWRWAFLIQVPICVIHFIIVFWKVDIPSGPGDILTKIKRIDFLGSLSLVASVALLLVGLSLGGNEQPWSAPIVWGSIIGGLVVLAIFVVVEKFVAKEPLLAPRILFSRTPGFVSLTNWFATMAQFGIIYQVPLYFSAVQQRSTSRAGIYLIPNAVLASTASLLAGLYMARTGNYRLMLLTAGVLGVLGPLLMSFWTQHTAEWIFWVSMGPAGVAYGAIITITLVALIAAVPPADMAASTGVSYLFRATGSVLGISLSTSIFQNTLKADLERRIVGKGAHHLIEKIRSDVNYIRTLPHDVRHLAIDAYDHSMHIVFIAITAAAFMALLALLPIRQHALPGSLDRKK</sequence>
<feature type="transmembrane region" description="Helical" evidence="7">
    <location>
        <begin position="298"/>
        <end position="320"/>
    </location>
</feature>
<dbReference type="PANTHER" id="PTHR23501:SF191">
    <property type="entry name" value="VACUOLAR BASIC AMINO ACID TRANSPORTER 4"/>
    <property type="match status" value="1"/>
</dbReference>
<keyword evidence="4 7" id="KW-0812">Transmembrane</keyword>